<sequence length="336" mass="36687">MLSDRAQILLKTLVERYIADGQPVGSRALSQYSGLDISSATIRNVMVDLEQLGFVASPHTSAGRIPTALGYRFFVDSLMSVQSLQNIGLQPGALPLDNPQRTITAASNLLSQLTHFAGVVVSPRRQDTVLKQIEFLPLSDKRVLLILVTDDGDVQNRIIQMQTAFPPAELIEAANFLNDNCAGKTWRELRLFVETEVRSVKGQLAELLNSAVLYGQSALDHTSEELVISGERNLLESDDLANNMGQLRQLFELFERKTALLQLMELGNRADGVQIFIGGESGLAPLDECSIITAPYRANGQIIGTLGVIGPTRMAYERIIPIVDVTAKLLSSALSQ</sequence>
<dbReference type="AlphaFoldDB" id="A0A840RDG0"/>
<reference evidence="8 9" key="1">
    <citation type="submission" date="2020-08" db="EMBL/GenBank/DDBJ databases">
        <title>Genomic Encyclopedia of Type Strains, Phase IV (KMG-IV): sequencing the most valuable type-strain genomes for metagenomic binning, comparative biology and taxonomic classification.</title>
        <authorList>
            <person name="Goeker M."/>
        </authorList>
    </citation>
    <scope>NUCLEOTIDE SEQUENCE [LARGE SCALE GENOMIC DNA]</scope>
    <source>
        <strain evidence="8 9">DSM 18233</strain>
    </source>
</reference>
<dbReference type="Pfam" id="PF01628">
    <property type="entry name" value="HrcA"/>
    <property type="match status" value="1"/>
</dbReference>
<keyword evidence="3 5" id="KW-0346">Stress response</keyword>
<evidence type="ECO:0000313" key="9">
    <source>
        <dbReference type="Proteomes" id="UP000543030"/>
    </source>
</evidence>
<dbReference type="NCBIfam" id="TIGR00331">
    <property type="entry name" value="hrcA"/>
    <property type="match status" value="1"/>
</dbReference>
<dbReference type="InterPro" id="IPR005104">
    <property type="entry name" value="WHTH_HrcA_DNA-bd"/>
</dbReference>
<dbReference type="SUPFAM" id="SSF46785">
    <property type="entry name" value="Winged helix' DNA-binding domain"/>
    <property type="match status" value="1"/>
</dbReference>
<name>A0A840RDG0_9NEIS</name>
<dbReference type="GO" id="GO:0045892">
    <property type="term" value="P:negative regulation of DNA-templated transcription"/>
    <property type="evidence" value="ECO:0007669"/>
    <property type="project" value="UniProtKB-UniRule"/>
</dbReference>
<feature type="domain" description="Winged helix-turn-helix transcription repressor HrcA DNA-binding" evidence="7">
    <location>
        <begin position="2"/>
        <end position="72"/>
    </location>
</feature>
<evidence type="ECO:0000256" key="5">
    <source>
        <dbReference type="HAMAP-Rule" id="MF_00081"/>
    </source>
</evidence>
<accession>A0A840RDG0</accession>
<dbReference type="Proteomes" id="UP000543030">
    <property type="component" value="Unassembled WGS sequence"/>
</dbReference>
<evidence type="ECO:0000256" key="1">
    <source>
        <dbReference type="ARBA" id="ARBA00022491"/>
    </source>
</evidence>
<dbReference type="PANTHER" id="PTHR34824">
    <property type="entry name" value="HEAT-INDUCIBLE TRANSCRIPTION REPRESSOR HRCA"/>
    <property type="match status" value="1"/>
</dbReference>
<dbReference type="RefSeq" id="WP_184098403.1">
    <property type="nucleotide sequence ID" value="NZ_JACHHN010000002.1"/>
</dbReference>
<dbReference type="Gene3D" id="1.10.10.10">
    <property type="entry name" value="Winged helix-like DNA-binding domain superfamily/Winged helix DNA-binding domain"/>
    <property type="match status" value="1"/>
</dbReference>
<evidence type="ECO:0000256" key="3">
    <source>
        <dbReference type="ARBA" id="ARBA00023016"/>
    </source>
</evidence>
<feature type="domain" description="Heat-inducible transcription repressor HrcA C-terminal" evidence="6">
    <location>
        <begin position="101"/>
        <end position="320"/>
    </location>
</feature>
<protein>
    <recommendedName>
        <fullName evidence="5">Heat-inducible transcription repressor HrcA</fullName>
    </recommendedName>
</protein>
<evidence type="ECO:0000256" key="4">
    <source>
        <dbReference type="ARBA" id="ARBA00023163"/>
    </source>
</evidence>
<dbReference type="Pfam" id="PF03444">
    <property type="entry name" value="WHD_HrcA"/>
    <property type="match status" value="1"/>
</dbReference>
<comment type="caution">
    <text evidence="8">The sequence shown here is derived from an EMBL/GenBank/DDBJ whole genome shotgun (WGS) entry which is preliminary data.</text>
</comment>
<dbReference type="InterPro" id="IPR002571">
    <property type="entry name" value="HrcA"/>
</dbReference>
<dbReference type="PANTHER" id="PTHR34824:SF1">
    <property type="entry name" value="HEAT-INDUCIBLE TRANSCRIPTION REPRESSOR HRCA"/>
    <property type="match status" value="1"/>
</dbReference>
<gene>
    <name evidence="5" type="primary">hrcA</name>
    <name evidence="8" type="ORF">HNQ50_001122</name>
</gene>
<keyword evidence="4 5" id="KW-0804">Transcription</keyword>
<dbReference type="InterPro" id="IPR029016">
    <property type="entry name" value="GAF-like_dom_sf"/>
</dbReference>
<dbReference type="InterPro" id="IPR036390">
    <property type="entry name" value="WH_DNA-bd_sf"/>
</dbReference>
<proteinExistence type="inferred from homology"/>
<dbReference type="SUPFAM" id="SSF55781">
    <property type="entry name" value="GAF domain-like"/>
    <property type="match status" value="1"/>
</dbReference>
<dbReference type="GO" id="GO:0003677">
    <property type="term" value="F:DNA binding"/>
    <property type="evidence" value="ECO:0007669"/>
    <property type="project" value="InterPro"/>
</dbReference>
<dbReference type="PIRSF" id="PIRSF005485">
    <property type="entry name" value="HrcA"/>
    <property type="match status" value="1"/>
</dbReference>
<dbReference type="Gene3D" id="3.30.450.40">
    <property type="match status" value="1"/>
</dbReference>
<evidence type="ECO:0000259" key="6">
    <source>
        <dbReference type="Pfam" id="PF01628"/>
    </source>
</evidence>
<dbReference type="InterPro" id="IPR036388">
    <property type="entry name" value="WH-like_DNA-bd_sf"/>
</dbReference>
<evidence type="ECO:0000256" key="2">
    <source>
        <dbReference type="ARBA" id="ARBA00023015"/>
    </source>
</evidence>
<keyword evidence="9" id="KW-1185">Reference proteome</keyword>
<keyword evidence="2 5" id="KW-0805">Transcription regulation</keyword>
<dbReference type="HAMAP" id="MF_00081">
    <property type="entry name" value="HrcA"/>
    <property type="match status" value="1"/>
</dbReference>
<evidence type="ECO:0000313" key="8">
    <source>
        <dbReference type="EMBL" id="MBB5190400.1"/>
    </source>
</evidence>
<dbReference type="InterPro" id="IPR021153">
    <property type="entry name" value="HrcA_C"/>
</dbReference>
<comment type="function">
    <text evidence="5">Negative regulator of class I heat shock genes (grpE-dnaK-dnaJ and groELS operons). Prevents heat-shock induction of these operons.</text>
</comment>
<dbReference type="InterPro" id="IPR023120">
    <property type="entry name" value="WHTH_transcript_rep_HrcA_IDD"/>
</dbReference>
<organism evidence="8 9">
    <name type="scientific">Silvimonas terrae</name>
    <dbReference type="NCBI Taxonomy" id="300266"/>
    <lineage>
        <taxon>Bacteria</taxon>
        <taxon>Pseudomonadati</taxon>
        <taxon>Pseudomonadota</taxon>
        <taxon>Betaproteobacteria</taxon>
        <taxon>Neisseriales</taxon>
        <taxon>Chitinibacteraceae</taxon>
        <taxon>Silvimonas</taxon>
    </lineage>
</organism>
<evidence type="ECO:0000259" key="7">
    <source>
        <dbReference type="Pfam" id="PF03444"/>
    </source>
</evidence>
<dbReference type="EMBL" id="JACHHN010000002">
    <property type="protein sequence ID" value="MBB5190400.1"/>
    <property type="molecule type" value="Genomic_DNA"/>
</dbReference>
<keyword evidence="1 5" id="KW-0678">Repressor</keyword>
<dbReference type="Gene3D" id="3.30.390.60">
    <property type="entry name" value="Heat-inducible transcription repressor hrca homolog, domain 3"/>
    <property type="match status" value="1"/>
</dbReference>
<comment type="similarity">
    <text evidence="5">Belongs to the HrcA family.</text>
</comment>